<accession>A0A815U0D3</accession>
<dbReference type="InterPro" id="IPR011042">
    <property type="entry name" value="6-blade_b-propeller_TolB-like"/>
</dbReference>
<dbReference type="EMBL" id="CAJNOM010001176">
    <property type="protein sequence ID" value="CAF1596348.1"/>
    <property type="molecule type" value="Genomic_DNA"/>
</dbReference>
<proteinExistence type="predicted"/>
<evidence type="ECO:0000256" key="2">
    <source>
        <dbReference type="SAM" id="Phobius"/>
    </source>
</evidence>
<keyword evidence="2" id="KW-1133">Transmembrane helix</keyword>
<evidence type="ECO:0000313" key="5">
    <source>
        <dbReference type="EMBL" id="CAF1596348.1"/>
    </source>
</evidence>
<dbReference type="InterPro" id="IPR001258">
    <property type="entry name" value="NHL_repeat"/>
</dbReference>
<dbReference type="PANTHER" id="PTHR24104:SF25">
    <property type="entry name" value="PROTEIN LIN-41"/>
    <property type="match status" value="1"/>
</dbReference>
<name>A0A815U0D3_9BILA</name>
<comment type="caution">
    <text evidence="4">The sequence shown here is derived from an EMBL/GenBank/DDBJ whole genome shotgun (WGS) entry which is preliminary data.</text>
</comment>
<organism evidence="4 8">
    <name type="scientific">Adineta steineri</name>
    <dbReference type="NCBI Taxonomy" id="433720"/>
    <lineage>
        <taxon>Eukaryota</taxon>
        <taxon>Metazoa</taxon>
        <taxon>Spiralia</taxon>
        <taxon>Gnathifera</taxon>
        <taxon>Rotifera</taxon>
        <taxon>Eurotatoria</taxon>
        <taxon>Bdelloidea</taxon>
        <taxon>Adinetida</taxon>
        <taxon>Adinetidae</taxon>
        <taxon>Adineta</taxon>
    </lineage>
</organism>
<keyword evidence="2" id="KW-0472">Membrane</keyword>
<dbReference type="GO" id="GO:0043161">
    <property type="term" value="P:proteasome-mediated ubiquitin-dependent protein catabolic process"/>
    <property type="evidence" value="ECO:0007669"/>
    <property type="project" value="TreeGrafter"/>
</dbReference>
<dbReference type="Proteomes" id="UP000663877">
    <property type="component" value="Unassembled WGS sequence"/>
</dbReference>
<evidence type="ECO:0000313" key="7">
    <source>
        <dbReference type="Proteomes" id="UP000663832"/>
    </source>
</evidence>
<evidence type="ECO:0000313" key="3">
    <source>
        <dbReference type="EMBL" id="CAF1510995.1"/>
    </source>
</evidence>
<dbReference type="SUPFAM" id="SSF63825">
    <property type="entry name" value="YWTD domain"/>
    <property type="match status" value="1"/>
</dbReference>
<keyword evidence="1" id="KW-0677">Repeat</keyword>
<dbReference type="InterPro" id="IPR050952">
    <property type="entry name" value="TRIM-NHL_E3_ligases"/>
</dbReference>
<feature type="transmembrane region" description="Helical" evidence="2">
    <location>
        <begin position="38"/>
        <end position="61"/>
    </location>
</feature>
<dbReference type="EMBL" id="CAJNOM010001177">
    <property type="protein sequence ID" value="CAF1596399.1"/>
    <property type="molecule type" value="Genomic_DNA"/>
</dbReference>
<keyword evidence="2" id="KW-0812">Transmembrane</keyword>
<reference evidence="4" key="1">
    <citation type="submission" date="2021-02" db="EMBL/GenBank/DDBJ databases">
        <authorList>
            <person name="Nowell W R."/>
        </authorList>
    </citation>
    <scope>NUCLEOTIDE SEQUENCE</scope>
</reference>
<evidence type="ECO:0000313" key="4">
    <source>
        <dbReference type="EMBL" id="CAF1514161.1"/>
    </source>
</evidence>
<dbReference type="GO" id="GO:0061630">
    <property type="term" value="F:ubiquitin protein ligase activity"/>
    <property type="evidence" value="ECO:0007669"/>
    <property type="project" value="TreeGrafter"/>
</dbReference>
<sequence>MRSFSGIINPYYPIDDIPCNDDIIIINNKSERNLFKRIILILAIGIICIFILMTITTKVIITLKEKKSINFNYRNSSLDHNNIISNISKPLEQNNSSLNKTESILNISKPLEQNNLALNKTEIISNISKPLKHNISVNCQLPFNPNYTKDGITVAGNFSPTIDELEKLQGPTSVYLDREQNIYVADTASHRIRKYLPGVSDEGETLIDEKSNINSPCCLYIDQESNNLYFLDQDGQGNYRVQLIRLNVNPLKSIILLVGNQTISHGMKLDQYFNIYVSEFNHHRIVKWLAPDYDQYLIVVENNENQFIYPRSIYIDEKTNNLYVANQNRIQRWSMNSKESKIVMQGGASCPNGIEYDCHGNLYISQGTTIKLINNKTDLRGFIIIGVDYDFGMQAARTSTDFLYNPEGIYLDKTNGDFYLADSGFNRIQKFTIKN</sequence>
<dbReference type="PANTHER" id="PTHR24104">
    <property type="entry name" value="E3 UBIQUITIN-PROTEIN LIGASE NHLRC1-RELATED"/>
    <property type="match status" value="1"/>
</dbReference>
<dbReference type="CDD" id="cd05819">
    <property type="entry name" value="NHL"/>
    <property type="match status" value="1"/>
</dbReference>
<evidence type="ECO:0000313" key="6">
    <source>
        <dbReference type="EMBL" id="CAF1596399.1"/>
    </source>
</evidence>
<dbReference type="Proteomes" id="UP000663832">
    <property type="component" value="Unassembled WGS sequence"/>
</dbReference>
<dbReference type="GO" id="GO:0008270">
    <property type="term" value="F:zinc ion binding"/>
    <property type="evidence" value="ECO:0007669"/>
    <property type="project" value="UniProtKB-KW"/>
</dbReference>
<evidence type="ECO:0000256" key="1">
    <source>
        <dbReference type="ARBA" id="ARBA00022737"/>
    </source>
</evidence>
<dbReference type="Gene3D" id="2.120.10.30">
    <property type="entry name" value="TolB, C-terminal domain"/>
    <property type="match status" value="1"/>
</dbReference>
<dbReference type="Pfam" id="PF01436">
    <property type="entry name" value="NHL"/>
    <property type="match status" value="2"/>
</dbReference>
<dbReference type="EMBL" id="CAJNOI010003243">
    <property type="protein sequence ID" value="CAF1510995.1"/>
    <property type="molecule type" value="Genomic_DNA"/>
</dbReference>
<evidence type="ECO:0000313" key="8">
    <source>
        <dbReference type="Proteomes" id="UP000663877"/>
    </source>
</evidence>
<keyword evidence="7" id="KW-1185">Reference proteome</keyword>
<dbReference type="OrthoDB" id="10035480at2759"/>
<protein>
    <submittedName>
        <fullName evidence="4">Uncharacterized protein</fullName>
    </submittedName>
</protein>
<dbReference type="EMBL" id="CAJNOI010003326">
    <property type="protein sequence ID" value="CAF1514161.1"/>
    <property type="molecule type" value="Genomic_DNA"/>
</dbReference>
<gene>
    <name evidence="3" type="ORF">BJG266_LOCUS43722</name>
    <name evidence="4" type="ORF">BJG266_LOCUS43897</name>
    <name evidence="5" type="ORF">QVE165_LOCUS51970</name>
    <name evidence="6" type="ORF">QVE165_LOCUS51981</name>
</gene>
<dbReference type="GO" id="GO:0000209">
    <property type="term" value="P:protein polyubiquitination"/>
    <property type="evidence" value="ECO:0007669"/>
    <property type="project" value="TreeGrafter"/>
</dbReference>
<dbReference type="AlphaFoldDB" id="A0A815U0D3"/>